<dbReference type="EMBL" id="JXZB01000004">
    <property type="protein sequence ID" value="KIQ62774.1"/>
    <property type="molecule type" value="Genomic_DNA"/>
</dbReference>
<organism evidence="3 4">
    <name type="scientific">Kitasatospora griseola</name>
    <name type="common">Streptomyces griseolosporeus</name>
    <dbReference type="NCBI Taxonomy" id="2064"/>
    <lineage>
        <taxon>Bacteria</taxon>
        <taxon>Bacillati</taxon>
        <taxon>Actinomycetota</taxon>
        <taxon>Actinomycetes</taxon>
        <taxon>Kitasatosporales</taxon>
        <taxon>Streptomycetaceae</taxon>
        <taxon>Kitasatospora</taxon>
    </lineage>
</organism>
<keyword evidence="4" id="KW-1185">Reference proteome</keyword>
<dbReference type="NCBIfam" id="TIGR02679">
    <property type="entry name" value="TIGR02679 family protein"/>
    <property type="match status" value="1"/>
</dbReference>
<proteinExistence type="predicted"/>
<evidence type="ECO:0000259" key="2">
    <source>
        <dbReference type="Pfam" id="PF11796"/>
    </source>
</evidence>
<sequence>MDLPRLQRLLGPPELAWLLDRARRRLEAGRPLDGTVSLAEADDDARAAVARLLGRSPRPGRSLSVSLAAVDHTLRASGASPDGLAAAVVALTGPVTDKHAQGAALATAWQRALSELDHPAVTGRPELASWQAKVAATGLLRRLAGGVPATARRLAADAVRVLAQLPADGLTLPVLAARTLGDAHALDQGRPLAALVHSAVRALAATELPTGAEGRRAAWAAVGVALDELSSRVLVLGLLGSTTNTTARILAAAREGGEPCLLTLRQLTRQLPELGLNRRTVHICENPAVLAAAADELGSGCPPLVCVEGQLSVAARTLLGHLADQGCRLAYHGDFDWGGIRIASSVLRLPGALPWRYDSASYLTAVERGLGTPLTTGSPAPTPWDPDLALAITEHAVRIEEEHLLDQLLTDLRRQTA</sequence>
<reference evidence="3 4" key="1">
    <citation type="submission" date="2015-02" db="EMBL/GenBank/DDBJ databases">
        <title>Draft genome sequence of Kitasatospora griseola MF730-N6, a bafilomycin, terpentecin and satosporin producer.</title>
        <authorList>
            <person name="Arens J.C."/>
            <person name="Haltli B."/>
            <person name="Kerr R.G."/>
        </authorList>
    </citation>
    <scope>NUCLEOTIDE SEQUENCE [LARGE SCALE GENOMIC DNA]</scope>
    <source>
        <strain evidence="3 4">MF730-N6</strain>
    </source>
</reference>
<dbReference type="InterPro" id="IPR013495">
    <property type="entry name" value="CHP02679"/>
</dbReference>
<dbReference type="STRING" id="2064.TR51_27950"/>
<gene>
    <name evidence="3" type="ORF">TR51_27950</name>
</gene>
<dbReference type="AlphaFoldDB" id="A0A0D0PJU4"/>
<dbReference type="InterPro" id="IPR024465">
    <property type="entry name" value="DUF2399"/>
</dbReference>
<dbReference type="Pfam" id="PF09664">
    <property type="entry name" value="DUF2399"/>
    <property type="match status" value="1"/>
</dbReference>
<comment type="caution">
    <text evidence="3">The sequence shown here is derived from an EMBL/GenBank/DDBJ whole genome shotgun (WGS) entry which is preliminary data.</text>
</comment>
<dbReference type="RefSeq" id="WP_043915025.1">
    <property type="nucleotide sequence ID" value="NZ_JXZB01000004.1"/>
</dbReference>
<accession>A0A0D0PJU4</accession>
<evidence type="ECO:0008006" key="5">
    <source>
        <dbReference type="Google" id="ProtNLM"/>
    </source>
</evidence>
<dbReference type="Pfam" id="PF11796">
    <property type="entry name" value="DUF3323"/>
    <property type="match status" value="1"/>
</dbReference>
<dbReference type="Proteomes" id="UP000032066">
    <property type="component" value="Unassembled WGS sequence"/>
</dbReference>
<protein>
    <recommendedName>
        <fullName evidence="5">TIGR02679 family protein</fullName>
    </recommendedName>
</protein>
<feature type="domain" description="Conserved hypothetical protein CHP02679 N terminus" evidence="2">
    <location>
        <begin position="33"/>
        <end position="239"/>
    </location>
</feature>
<dbReference type="PATRIC" id="fig|2064.6.peg.5933"/>
<evidence type="ECO:0000313" key="4">
    <source>
        <dbReference type="Proteomes" id="UP000032066"/>
    </source>
</evidence>
<evidence type="ECO:0000259" key="1">
    <source>
        <dbReference type="Pfam" id="PF09664"/>
    </source>
</evidence>
<evidence type="ECO:0000313" key="3">
    <source>
        <dbReference type="EMBL" id="KIQ62774.1"/>
    </source>
</evidence>
<name>A0A0D0PJU4_KITGR</name>
<feature type="domain" description="DUF2399" evidence="1">
    <location>
        <begin position="261"/>
        <end position="412"/>
    </location>
</feature>
<dbReference type="InterPro" id="IPR024466">
    <property type="entry name" value="CHP02679_N"/>
</dbReference>
<dbReference type="OrthoDB" id="8188786at2"/>